<dbReference type="SUPFAM" id="SSF47413">
    <property type="entry name" value="lambda repressor-like DNA-binding domains"/>
    <property type="match status" value="1"/>
</dbReference>
<dbReference type="PROSITE" id="PS50943">
    <property type="entry name" value="HTH_CROC1"/>
    <property type="match status" value="1"/>
</dbReference>
<name>A0A6N9U2H3_STRHA</name>
<dbReference type="Proteomes" id="UP000471293">
    <property type="component" value="Unassembled WGS sequence"/>
</dbReference>
<dbReference type="SMART" id="SM00530">
    <property type="entry name" value="HTH_XRE"/>
    <property type="match status" value="1"/>
</dbReference>
<dbReference type="EMBL" id="JAAGLQ010000222">
    <property type="protein sequence ID" value="NEA16096.1"/>
    <property type="molecule type" value="Genomic_DNA"/>
</dbReference>
<dbReference type="AlphaFoldDB" id="A0A6N9U2H3"/>
<accession>A0A6N9U2H3</accession>
<gene>
    <name evidence="2" type="ORF">G3I29_11275</name>
</gene>
<dbReference type="CDD" id="cd00093">
    <property type="entry name" value="HTH_XRE"/>
    <property type="match status" value="1"/>
</dbReference>
<protein>
    <submittedName>
        <fullName evidence="2">Helix-turn-helix transcriptional regulator</fullName>
    </submittedName>
</protein>
<dbReference type="Pfam" id="PF13560">
    <property type="entry name" value="HTH_31"/>
    <property type="match status" value="1"/>
</dbReference>
<sequence length="404" mass="42812">METGRIGRRIAYWRERRGFTQADFGRLVGQTRRWVQDLEGGQRQQDPRLSVLTRAAEVLRIPLEQLLTDTPPAAPVPNGPPPEAAGVVAVLYPGRREDGEPPPLDVLRRRLVYCCEAFQACHYGALGRDLPALVIGAGQVAARAGAEAREAHVVHSRVLQLATSFLHKYGQATAPQAAVVADRALAAAELSGDPVAIGAASRRVARSLANQDQAAAAVDVATEAALRLHAALLSAGPSGLATLGILHLSAAVSASSAERTTARVRDAVEHVDRAAEVADRQGGDLNADWTSFGPTNVTLHRVDVLTRFEDGWSALAAAEAMDEADVRGLTNERRAGHLVTTAHAQLLTRRKDAAAASLVEAARLAPEEFRGRPGTVNLVKDVLGSLPLPGGELRTLAVRCGLQA</sequence>
<evidence type="ECO:0000259" key="1">
    <source>
        <dbReference type="PROSITE" id="PS50943"/>
    </source>
</evidence>
<dbReference type="InterPro" id="IPR001387">
    <property type="entry name" value="Cro/C1-type_HTH"/>
</dbReference>
<evidence type="ECO:0000313" key="3">
    <source>
        <dbReference type="Proteomes" id="UP000471293"/>
    </source>
</evidence>
<feature type="domain" description="HTH cro/C1-type" evidence="1">
    <location>
        <begin position="10"/>
        <end position="66"/>
    </location>
</feature>
<dbReference type="InterPro" id="IPR010982">
    <property type="entry name" value="Lambda_DNA-bd_dom_sf"/>
</dbReference>
<evidence type="ECO:0000313" key="2">
    <source>
        <dbReference type="EMBL" id="NEA16096.1"/>
    </source>
</evidence>
<organism evidence="2 3">
    <name type="scientific">Streptomyces halstedii</name>
    <dbReference type="NCBI Taxonomy" id="1944"/>
    <lineage>
        <taxon>Bacteria</taxon>
        <taxon>Bacillati</taxon>
        <taxon>Actinomycetota</taxon>
        <taxon>Actinomycetes</taxon>
        <taxon>Kitasatosporales</taxon>
        <taxon>Streptomycetaceae</taxon>
        <taxon>Streptomyces</taxon>
    </lineage>
</organism>
<dbReference type="GO" id="GO:0003677">
    <property type="term" value="F:DNA binding"/>
    <property type="evidence" value="ECO:0007669"/>
    <property type="project" value="InterPro"/>
</dbReference>
<dbReference type="Gene3D" id="1.10.260.40">
    <property type="entry name" value="lambda repressor-like DNA-binding domains"/>
    <property type="match status" value="1"/>
</dbReference>
<comment type="caution">
    <text evidence="2">The sequence shown here is derived from an EMBL/GenBank/DDBJ whole genome shotgun (WGS) entry which is preliminary data.</text>
</comment>
<proteinExistence type="predicted"/>
<reference evidence="2 3" key="1">
    <citation type="submission" date="2020-01" db="EMBL/GenBank/DDBJ databases">
        <title>Insect and environment-associated Actinomycetes.</title>
        <authorList>
            <person name="Currrie C."/>
            <person name="Chevrette M."/>
            <person name="Carlson C."/>
            <person name="Stubbendieck R."/>
            <person name="Wendt-Pienkowski E."/>
        </authorList>
    </citation>
    <scope>NUCLEOTIDE SEQUENCE [LARGE SCALE GENOMIC DNA]</scope>
    <source>
        <strain evidence="2 3">SID11342</strain>
    </source>
</reference>
<dbReference type="RefSeq" id="WP_164344296.1">
    <property type="nucleotide sequence ID" value="NZ_JAAGLQ010000222.1"/>
</dbReference>